<keyword evidence="4" id="KW-0786">Thiamine pyrophosphate</keyword>
<reference evidence="6" key="2">
    <citation type="submission" date="2024-06" db="UniProtKB">
        <authorList>
            <consortium name="EnsemblMetazoa"/>
        </authorList>
    </citation>
    <scope>IDENTIFICATION</scope>
</reference>
<keyword evidence="7" id="KW-1185">Reference proteome</keyword>
<keyword evidence="2" id="KW-0809">Transit peptide</keyword>
<evidence type="ECO:0000256" key="3">
    <source>
        <dbReference type="ARBA" id="ARBA00023002"/>
    </source>
</evidence>
<dbReference type="GO" id="GO:0006086">
    <property type="term" value="P:pyruvate decarboxylation to acetyl-CoA"/>
    <property type="evidence" value="ECO:0007669"/>
    <property type="project" value="TreeGrafter"/>
</dbReference>
<dbReference type="RefSeq" id="XP_011408280.2">
    <property type="nucleotide sequence ID" value="XM_011409978.2"/>
</dbReference>
<evidence type="ECO:0000313" key="6">
    <source>
        <dbReference type="EnsemblMetazoa" id="XP_011408280.2"/>
    </source>
</evidence>
<dbReference type="AlphaFoldDB" id="A0AAN0ISC0"/>
<reference evidence="7" key="1">
    <citation type="journal article" date="2010" name="Nature">
        <title>The Amphimedon queenslandica genome and the evolution of animal complexity.</title>
        <authorList>
            <person name="Srivastava M."/>
            <person name="Simakov O."/>
            <person name="Chapman J."/>
            <person name="Fahey B."/>
            <person name="Gauthier M.E."/>
            <person name="Mitros T."/>
            <person name="Richards G.S."/>
            <person name="Conaco C."/>
            <person name="Dacre M."/>
            <person name="Hellsten U."/>
            <person name="Larroux C."/>
            <person name="Putnam N.H."/>
            <person name="Stanke M."/>
            <person name="Adamska M."/>
            <person name="Darling A."/>
            <person name="Degnan S.M."/>
            <person name="Oakley T.H."/>
            <person name="Plachetzki D.C."/>
            <person name="Zhai Y."/>
            <person name="Adamski M."/>
            <person name="Calcino A."/>
            <person name="Cummins S.F."/>
            <person name="Goodstein D.M."/>
            <person name="Harris C."/>
            <person name="Jackson D.J."/>
            <person name="Leys S.P."/>
            <person name="Shu S."/>
            <person name="Woodcroft B.J."/>
            <person name="Vervoort M."/>
            <person name="Kosik K.S."/>
            <person name="Manning G."/>
            <person name="Degnan B.M."/>
            <person name="Rokhsar D.S."/>
        </authorList>
    </citation>
    <scope>NUCLEOTIDE SEQUENCE [LARGE SCALE GENOMIC DNA]</scope>
</reference>
<dbReference type="Gene3D" id="3.40.50.970">
    <property type="match status" value="1"/>
</dbReference>
<organism evidence="6 7">
    <name type="scientific">Amphimedon queenslandica</name>
    <name type="common">Sponge</name>
    <dbReference type="NCBI Taxonomy" id="400682"/>
    <lineage>
        <taxon>Eukaryota</taxon>
        <taxon>Metazoa</taxon>
        <taxon>Porifera</taxon>
        <taxon>Demospongiae</taxon>
        <taxon>Heteroscleromorpha</taxon>
        <taxon>Haplosclerida</taxon>
        <taxon>Niphatidae</taxon>
        <taxon>Amphimedon</taxon>
    </lineage>
</organism>
<dbReference type="SUPFAM" id="SSF52518">
    <property type="entry name" value="Thiamin diphosphate-binding fold (THDP-binding)"/>
    <property type="match status" value="1"/>
</dbReference>
<evidence type="ECO:0000259" key="5">
    <source>
        <dbReference type="Pfam" id="PF00676"/>
    </source>
</evidence>
<dbReference type="Proteomes" id="UP000007879">
    <property type="component" value="Unassembled WGS sequence"/>
</dbReference>
<dbReference type="PANTHER" id="PTHR11516">
    <property type="entry name" value="PYRUVATE DEHYDROGENASE E1 COMPONENT, ALPHA SUBUNIT BACTERIAL AND ORGANELLAR"/>
    <property type="match status" value="1"/>
</dbReference>
<evidence type="ECO:0000256" key="4">
    <source>
        <dbReference type="ARBA" id="ARBA00023052"/>
    </source>
</evidence>
<dbReference type="GeneID" id="100631591"/>
<name>A0AAN0ISC0_AMPQE</name>
<evidence type="ECO:0000256" key="1">
    <source>
        <dbReference type="ARBA" id="ARBA00001964"/>
    </source>
</evidence>
<sequence length="174" mass="18926">MAALIRGVRNLLPRGLVVARCASSSAEFSIPEYKLHKLDSGPSTTTTITRDELKKLFYDMTVIREMEMEAKNLYQQKIIKGFCHLYIGQEACAVGMEASITKDDPVITAYRAHSWAYTRGIEPFGILAELTGKKSGCAKGKGGSMHMYAPNFYGGNGIVGAQVPLGAGIAFELK</sequence>
<dbReference type="InterPro" id="IPR029061">
    <property type="entry name" value="THDP-binding"/>
</dbReference>
<dbReference type="Pfam" id="PF00676">
    <property type="entry name" value="E1_dh"/>
    <property type="match status" value="1"/>
</dbReference>
<dbReference type="InterPro" id="IPR050642">
    <property type="entry name" value="PDH_E1_Alpha_Subunit"/>
</dbReference>
<comment type="cofactor">
    <cofactor evidence="1">
        <name>thiamine diphosphate</name>
        <dbReference type="ChEBI" id="CHEBI:58937"/>
    </cofactor>
</comment>
<dbReference type="KEGG" id="aqu:100631591"/>
<dbReference type="EnsemblMetazoa" id="XM_011409978.2">
    <property type="protein sequence ID" value="XP_011408280.2"/>
    <property type="gene ID" value="LOC100631591"/>
</dbReference>
<feature type="domain" description="Dehydrogenase E1 component" evidence="5">
    <location>
        <begin position="58"/>
        <end position="173"/>
    </location>
</feature>
<keyword evidence="3" id="KW-0560">Oxidoreductase</keyword>
<evidence type="ECO:0000256" key="2">
    <source>
        <dbReference type="ARBA" id="ARBA00022946"/>
    </source>
</evidence>
<dbReference type="PANTHER" id="PTHR11516:SF60">
    <property type="entry name" value="PYRUVATE DEHYDROGENASE E1 COMPONENT SUBUNIT ALPHA"/>
    <property type="match status" value="1"/>
</dbReference>
<dbReference type="GO" id="GO:0004739">
    <property type="term" value="F:pyruvate dehydrogenase (acetyl-transferring) activity"/>
    <property type="evidence" value="ECO:0007669"/>
    <property type="project" value="TreeGrafter"/>
</dbReference>
<accession>A0AAN0ISC0</accession>
<proteinExistence type="predicted"/>
<dbReference type="InterPro" id="IPR001017">
    <property type="entry name" value="DH_E1"/>
</dbReference>
<evidence type="ECO:0000313" key="7">
    <source>
        <dbReference type="Proteomes" id="UP000007879"/>
    </source>
</evidence>
<protein>
    <recommendedName>
        <fullName evidence="5">Dehydrogenase E1 component domain-containing protein</fullName>
    </recommendedName>
</protein>